<gene>
    <name evidence="6" type="ORF">L9F63_009645</name>
</gene>
<dbReference type="InterPro" id="IPR019826">
    <property type="entry name" value="Carboxylesterase_B_AS"/>
</dbReference>
<dbReference type="InterPro" id="IPR019819">
    <property type="entry name" value="Carboxylesterase_B_CS"/>
</dbReference>
<sequence>EILTFVNYFSPCIENAETKEEEKFLPTDPRILMSMENINSIPLVIGYTSQEGMVHLKGLQLYPHLKLKLFSEAEYIIPYTINLKNGTPESEELASNIKEFYFGDKPVSQETLPQLVDIYSDAFFIHGIRKTAHIHCYSSDSPVYLYQFSFDEGLELVKKLLSGHRLPGVCHAGELPYLFKGFYIEEERLHPDTDHTKMKVTMVKLWTNFAKTGIPTPNGHEDIGVTWEPLSKREQSYLDINLTPSMKMDKERYEFWDDILNEGSHVYFQVTSHHLIDNWTLCINRLSAFFKIEILMPSVALDHEILYFATNVTVAEGSLRGKKVQSSINDVKYYSFQGIPYAKPPTGPLRFKAPQPVDPWEGVRDALSEGSVAPQFDDVIDNVYKGEEDCLYLNVYTPKVPSGDEDDLKSVMVWIHGGGFCMGSGNIRICGPEYLMNEDVVLVTFNYRLGALGFLSTQDSETSSNNGLKDQVMVLKWVQQNIAQFGGNPKNVTIFGVSAGAGSVHFHLFSPLSKGLFHRAIAMSGVVLNPWALVQNPRDRAFRLGETLGCKTTDSKKLVEFLRTVPAMKLVDNVEKAQTPQEKASHLLFFAPTLENGTSNEEEIFLHDTPINLIMNGKFHKVPFITGVTSHEGMLLFKAIHSNPTLLNDMNNNYEFLIPSTLNLKKGSSKSEEVAQKIKKFYFGNKSVGIDTLDALINFFSDIFFIVGLKKTVEIHVKKSDMPLYLYQFSYDEKLGMIEKYLGTSVPGVCHGAEIAFIFKGFFVSEDKLNPNSPYMKTVSKVVKLWANFAKFGNPTPTQDPLLNVIWNPITENEMNYLDINNELTMKKDLAKERTAFWEELEMTLRQCV</sequence>
<dbReference type="FunFam" id="3.40.50.1820:FF:000092">
    <property type="entry name" value="Carboxylic ester hydrolase"/>
    <property type="match status" value="1"/>
</dbReference>
<dbReference type="GO" id="GO:0052689">
    <property type="term" value="F:carboxylic ester hydrolase activity"/>
    <property type="evidence" value="ECO:0007669"/>
    <property type="project" value="UniProtKB-KW"/>
</dbReference>
<protein>
    <recommendedName>
        <fullName evidence="5">Carboxylesterase type B domain-containing protein</fullName>
    </recommendedName>
</protein>
<reference evidence="6" key="2">
    <citation type="submission" date="2023-05" db="EMBL/GenBank/DDBJ databases">
        <authorList>
            <person name="Fouks B."/>
        </authorList>
    </citation>
    <scope>NUCLEOTIDE SEQUENCE</scope>
    <source>
        <strain evidence="6">Stay&amp;Tobe</strain>
        <tissue evidence="6">Testes</tissue>
    </source>
</reference>
<name>A0AAD8AJ95_DIPPU</name>
<organism evidence="6 7">
    <name type="scientific">Diploptera punctata</name>
    <name type="common">Pacific beetle cockroach</name>
    <dbReference type="NCBI Taxonomy" id="6984"/>
    <lineage>
        <taxon>Eukaryota</taxon>
        <taxon>Metazoa</taxon>
        <taxon>Ecdysozoa</taxon>
        <taxon>Arthropoda</taxon>
        <taxon>Hexapoda</taxon>
        <taxon>Insecta</taxon>
        <taxon>Pterygota</taxon>
        <taxon>Neoptera</taxon>
        <taxon>Polyneoptera</taxon>
        <taxon>Dictyoptera</taxon>
        <taxon>Blattodea</taxon>
        <taxon>Blaberoidea</taxon>
        <taxon>Blaberidae</taxon>
        <taxon>Diplopterinae</taxon>
        <taxon>Diploptera</taxon>
    </lineage>
</organism>
<dbReference type="InterPro" id="IPR002018">
    <property type="entry name" value="CarbesteraseB"/>
</dbReference>
<keyword evidence="7" id="KW-1185">Reference proteome</keyword>
<dbReference type="EMBL" id="JASPKZ010000453">
    <property type="protein sequence ID" value="KAJ9600064.1"/>
    <property type="molecule type" value="Genomic_DNA"/>
</dbReference>
<feature type="domain" description="Carboxylesterase type B" evidence="5">
    <location>
        <begin position="311"/>
        <end position="838"/>
    </location>
</feature>
<dbReference type="Gene3D" id="3.40.50.1820">
    <property type="entry name" value="alpha/beta hydrolase"/>
    <property type="match status" value="2"/>
</dbReference>
<proteinExistence type="inferred from homology"/>
<dbReference type="PROSITE" id="PS00122">
    <property type="entry name" value="CARBOXYLESTERASE_B_1"/>
    <property type="match status" value="1"/>
</dbReference>
<evidence type="ECO:0000256" key="1">
    <source>
        <dbReference type="ARBA" id="ARBA00005964"/>
    </source>
</evidence>
<evidence type="ECO:0000256" key="4">
    <source>
        <dbReference type="ARBA" id="ARBA00023180"/>
    </source>
</evidence>
<comment type="caution">
    <text evidence="6">The sequence shown here is derived from an EMBL/GenBank/DDBJ whole genome shotgun (WGS) entry which is preliminary data.</text>
</comment>
<reference evidence="6" key="1">
    <citation type="journal article" date="2023" name="IScience">
        <title>Live-bearing cockroach genome reveals convergent evolutionary mechanisms linked to viviparity in insects and beyond.</title>
        <authorList>
            <person name="Fouks B."/>
            <person name="Harrison M.C."/>
            <person name="Mikhailova A.A."/>
            <person name="Marchal E."/>
            <person name="English S."/>
            <person name="Carruthers M."/>
            <person name="Jennings E.C."/>
            <person name="Chiamaka E.L."/>
            <person name="Frigard R.A."/>
            <person name="Pippel M."/>
            <person name="Attardo G.M."/>
            <person name="Benoit J.B."/>
            <person name="Bornberg-Bauer E."/>
            <person name="Tobe S.S."/>
        </authorList>
    </citation>
    <scope>NUCLEOTIDE SEQUENCE</scope>
    <source>
        <strain evidence="6">Stay&amp;Tobe</strain>
    </source>
</reference>
<evidence type="ECO:0000313" key="7">
    <source>
        <dbReference type="Proteomes" id="UP001233999"/>
    </source>
</evidence>
<dbReference type="Pfam" id="PF00135">
    <property type="entry name" value="COesterase"/>
    <property type="match status" value="2"/>
</dbReference>
<dbReference type="CDD" id="cd00312">
    <property type="entry name" value="Esterase_lipase"/>
    <property type="match status" value="1"/>
</dbReference>
<dbReference type="PANTHER" id="PTHR43142:SF1">
    <property type="entry name" value="CARBOXYLIC ESTER HYDROLASE"/>
    <property type="match status" value="1"/>
</dbReference>
<dbReference type="SUPFAM" id="SSF53474">
    <property type="entry name" value="alpha/beta-Hydrolases"/>
    <property type="match status" value="2"/>
</dbReference>
<dbReference type="PROSITE" id="PS00941">
    <property type="entry name" value="CARBOXYLESTERASE_B_2"/>
    <property type="match status" value="1"/>
</dbReference>
<evidence type="ECO:0000313" key="6">
    <source>
        <dbReference type="EMBL" id="KAJ9600064.1"/>
    </source>
</evidence>
<dbReference type="PANTHER" id="PTHR43142">
    <property type="entry name" value="CARBOXYLIC ESTER HYDROLASE"/>
    <property type="match status" value="1"/>
</dbReference>
<keyword evidence="3" id="KW-0378">Hydrolase</keyword>
<dbReference type="AlphaFoldDB" id="A0AAD8AJ95"/>
<feature type="domain" description="Carboxylesterase type B" evidence="5">
    <location>
        <begin position="8"/>
        <end position="256"/>
    </location>
</feature>
<evidence type="ECO:0000256" key="2">
    <source>
        <dbReference type="ARBA" id="ARBA00022487"/>
    </source>
</evidence>
<evidence type="ECO:0000256" key="3">
    <source>
        <dbReference type="ARBA" id="ARBA00022801"/>
    </source>
</evidence>
<keyword evidence="4" id="KW-0325">Glycoprotein</keyword>
<accession>A0AAD8AJ95</accession>
<evidence type="ECO:0000259" key="5">
    <source>
        <dbReference type="Pfam" id="PF00135"/>
    </source>
</evidence>
<dbReference type="Proteomes" id="UP001233999">
    <property type="component" value="Unassembled WGS sequence"/>
</dbReference>
<keyword evidence="2" id="KW-0719">Serine esterase</keyword>
<comment type="similarity">
    <text evidence="1">Belongs to the type-B carboxylesterase/lipase family.</text>
</comment>
<feature type="non-terminal residue" evidence="6">
    <location>
        <position position="1"/>
    </location>
</feature>
<dbReference type="InterPro" id="IPR029058">
    <property type="entry name" value="AB_hydrolase_fold"/>
</dbReference>